<dbReference type="Pfam" id="PF19137">
    <property type="entry name" value="DUF5820"/>
    <property type="match status" value="1"/>
</dbReference>
<feature type="compositionally biased region" description="Acidic residues" evidence="1">
    <location>
        <begin position="1"/>
        <end position="17"/>
    </location>
</feature>
<evidence type="ECO:0000313" key="5">
    <source>
        <dbReference type="Proteomes" id="UP000255421"/>
    </source>
</evidence>
<evidence type="ECO:0000313" key="4">
    <source>
        <dbReference type="Proteomes" id="UP000199289"/>
    </source>
</evidence>
<reference evidence="4" key="1">
    <citation type="submission" date="2016-10" db="EMBL/GenBank/DDBJ databases">
        <authorList>
            <person name="Varghese N."/>
            <person name="Submissions S."/>
        </authorList>
    </citation>
    <scope>NUCLEOTIDE SEQUENCE [LARGE SCALE GENOMIC DNA]</scope>
    <source>
        <strain evidence="4">CGMCC 1.12397</strain>
    </source>
</reference>
<dbReference type="Proteomes" id="UP000255421">
    <property type="component" value="Unassembled WGS sequence"/>
</dbReference>
<reference evidence="2 5" key="3">
    <citation type="submission" date="2018-07" db="EMBL/GenBank/DDBJ databases">
        <title>Genome sequence of extremly halophilic archaeon Halopelagius longus strain BC12-B1.</title>
        <authorList>
            <person name="Zhang X."/>
        </authorList>
    </citation>
    <scope>NUCLEOTIDE SEQUENCE [LARGE SCALE GENOMIC DNA]</scope>
    <source>
        <strain evidence="2 5">BC12-B1</strain>
    </source>
</reference>
<name>A0A1H0Z9L0_9EURY</name>
<feature type="region of interest" description="Disordered" evidence="1">
    <location>
        <begin position="1"/>
        <end position="24"/>
    </location>
</feature>
<dbReference type="Proteomes" id="UP000199289">
    <property type="component" value="Unassembled WGS sequence"/>
</dbReference>
<reference evidence="3" key="2">
    <citation type="submission" date="2016-10" db="EMBL/GenBank/DDBJ databases">
        <authorList>
            <person name="de Groot N.N."/>
        </authorList>
    </citation>
    <scope>NUCLEOTIDE SEQUENCE [LARGE SCALE GENOMIC DNA]</scope>
    <source>
        <strain evidence="3">CGMCC 1.12397</strain>
    </source>
</reference>
<dbReference type="RefSeq" id="WP_092534525.1">
    <property type="nucleotide sequence ID" value="NZ_FNKQ01000001.1"/>
</dbReference>
<evidence type="ECO:0000313" key="3">
    <source>
        <dbReference type="EMBL" id="SDQ24034.1"/>
    </source>
</evidence>
<proteinExistence type="predicted"/>
<protein>
    <submittedName>
        <fullName evidence="3">Uncharacterized protein</fullName>
    </submittedName>
</protein>
<evidence type="ECO:0000256" key="1">
    <source>
        <dbReference type="SAM" id="MobiDB-lite"/>
    </source>
</evidence>
<accession>A0A1H0Z9L0</accession>
<dbReference type="EMBL" id="FNKQ01000001">
    <property type="protein sequence ID" value="SDQ24034.1"/>
    <property type="molecule type" value="Genomic_DNA"/>
</dbReference>
<sequence length="152" mass="16943">MNADDAADAAEGADEEAPAGWTLWNDEPDGRRILVYRPDVFKEGEFPAECLPTIFVSNGSRARRPGAAQLEGTTWNVTLYLEPQVEAAPETYDSREEAVAAAEELAREFDAGEVDYRSLYQVPREEYFERLDELTGRDAQRYADGSISGDDE</sequence>
<dbReference type="EMBL" id="QQST01000001">
    <property type="protein sequence ID" value="RDI73153.1"/>
    <property type="molecule type" value="Genomic_DNA"/>
</dbReference>
<keyword evidence="5" id="KW-1185">Reference proteome</keyword>
<dbReference type="OrthoDB" id="202378at2157"/>
<gene>
    <name evidence="2" type="ORF">DWB78_14830</name>
    <name evidence="3" type="ORF">SAMN05216278_1092</name>
</gene>
<organism evidence="3 4">
    <name type="scientific">Halopelagius longus</name>
    <dbReference type="NCBI Taxonomy" id="1236180"/>
    <lineage>
        <taxon>Archaea</taxon>
        <taxon>Methanobacteriati</taxon>
        <taxon>Methanobacteriota</taxon>
        <taxon>Stenosarchaea group</taxon>
        <taxon>Halobacteria</taxon>
        <taxon>Halobacteriales</taxon>
        <taxon>Haloferacaceae</taxon>
    </lineage>
</organism>
<evidence type="ECO:0000313" key="2">
    <source>
        <dbReference type="EMBL" id="RDI73153.1"/>
    </source>
</evidence>
<dbReference type="InterPro" id="IPR043858">
    <property type="entry name" value="DUF5820"/>
</dbReference>
<dbReference type="AlphaFoldDB" id="A0A1H0Z9L0"/>